<dbReference type="PIRSF" id="PIRSF018425">
    <property type="entry name" value="PolyA_polymerase"/>
    <property type="match status" value="1"/>
</dbReference>
<reference evidence="20" key="2">
    <citation type="journal article" date="2020" name="Nat. Commun.">
        <title>Large-scale genome sequencing of mycorrhizal fungi provides insights into the early evolution of symbiotic traits.</title>
        <authorList>
            <person name="Miyauchi S."/>
            <person name="Kiss E."/>
            <person name="Kuo A."/>
            <person name="Drula E."/>
            <person name="Kohler A."/>
            <person name="Sanchez-Garcia M."/>
            <person name="Morin E."/>
            <person name="Andreopoulos B."/>
            <person name="Barry K.W."/>
            <person name="Bonito G."/>
            <person name="Buee M."/>
            <person name="Carver A."/>
            <person name="Chen C."/>
            <person name="Cichocki N."/>
            <person name="Clum A."/>
            <person name="Culley D."/>
            <person name="Crous P.W."/>
            <person name="Fauchery L."/>
            <person name="Girlanda M."/>
            <person name="Hayes R.D."/>
            <person name="Keri Z."/>
            <person name="LaButti K."/>
            <person name="Lipzen A."/>
            <person name="Lombard V."/>
            <person name="Magnuson J."/>
            <person name="Maillard F."/>
            <person name="Murat C."/>
            <person name="Nolan M."/>
            <person name="Ohm R.A."/>
            <person name="Pangilinan J."/>
            <person name="Pereira M.F."/>
            <person name="Perotto S."/>
            <person name="Peter M."/>
            <person name="Pfister S."/>
            <person name="Riley R."/>
            <person name="Sitrit Y."/>
            <person name="Stielow J.B."/>
            <person name="Szollosi G."/>
            <person name="Zifcakova L."/>
            <person name="Stursova M."/>
            <person name="Spatafora J.W."/>
            <person name="Tedersoo L."/>
            <person name="Vaario L.M."/>
            <person name="Yamada A."/>
            <person name="Yan M."/>
            <person name="Wang P."/>
            <person name="Xu J."/>
            <person name="Bruns T."/>
            <person name="Baldrian P."/>
            <person name="Vilgalys R."/>
            <person name="Dunand C."/>
            <person name="Henrissat B."/>
            <person name="Grigoriev I.V."/>
            <person name="Hibbett D."/>
            <person name="Nagy L.G."/>
            <person name="Martin F.M."/>
        </authorList>
    </citation>
    <scope>NUCLEOTIDE SEQUENCE</scope>
    <source>
        <strain evidence="20">Prilba</strain>
    </source>
</reference>
<dbReference type="CDD" id="cd05402">
    <property type="entry name" value="NT_PAP_TUTase"/>
    <property type="match status" value="1"/>
</dbReference>
<gene>
    <name evidence="20" type="ORF">DFH94DRAFT_715116</name>
</gene>
<feature type="binding site" evidence="14">
    <location>
        <position position="225"/>
    </location>
    <ligand>
        <name>ATP</name>
        <dbReference type="ChEBI" id="CHEBI:30616"/>
    </ligand>
</feature>
<evidence type="ECO:0000256" key="7">
    <source>
        <dbReference type="ARBA" id="ARBA00022741"/>
    </source>
</evidence>
<dbReference type="Pfam" id="PF04926">
    <property type="entry name" value="PAP_RNA-bind"/>
    <property type="match status" value="1"/>
</dbReference>
<evidence type="ECO:0000256" key="1">
    <source>
        <dbReference type="ARBA" id="ARBA00001936"/>
    </source>
</evidence>
<dbReference type="InterPro" id="IPR014492">
    <property type="entry name" value="PolyA_polymerase"/>
</dbReference>
<organism evidence="20 21">
    <name type="scientific">Russula ochroleuca</name>
    <dbReference type="NCBI Taxonomy" id="152965"/>
    <lineage>
        <taxon>Eukaryota</taxon>
        <taxon>Fungi</taxon>
        <taxon>Dikarya</taxon>
        <taxon>Basidiomycota</taxon>
        <taxon>Agaricomycotina</taxon>
        <taxon>Agaricomycetes</taxon>
        <taxon>Russulales</taxon>
        <taxon>Russulaceae</taxon>
        <taxon>Russula</taxon>
    </lineage>
</organism>
<evidence type="ECO:0000313" key="21">
    <source>
        <dbReference type="Proteomes" id="UP000759537"/>
    </source>
</evidence>
<dbReference type="OrthoDB" id="412748at2759"/>
<evidence type="ECO:0000259" key="17">
    <source>
        <dbReference type="Pfam" id="PF04926"/>
    </source>
</evidence>
<dbReference type="Pfam" id="PF04928">
    <property type="entry name" value="PAP_central"/>
    <property type="match status" value="1"/>
</dbReference>
<dbReference type="GO" id="GO:0003723">
    <property type="term" value="F:RNA binding"/>
    <property type="evidence" value="ECO:0007669"/>
    <property type="project" value="UniProtKB-UniRule"/>
</dbReference>
<dbReference type="GO" id="GO:0006397">
    <property type="term" value="P:mRNA processing"/>
    <property type="evidence" value="ECO:0007669"/>
    <property type="project" value="UniProtKB-KW"/>
</dbReference>
<feature type="domain" description="Poly(A) polymerase RNA-binding" evidence="17">
    <location>
        <begin position="354"/>
        <end position="523"/>
    </location>
</feature>
<evidence type="ECO:0000256" key="4">
    <source>
        <dbReference type="ARBA" id="ARBA00022664"/>
    </source>
</evidence>
<dbReference type="Gene3D" id="3.30.460.10">
    <property type="entry name" value="Beta Polymerase, domain 2"/>
    <property type="match status" value="1"/>
</dbReference>
<dbReference type="Gene3D" id="3.30.70.590">
    <property type="entry name" value="Poly(A) polymerase predicted RNA binding domain"/>
    <property type="match status" value="1"/>
</dbReference>
<dbReference type="InterPro" id="IPR007012">
    <property type="entry name" value="PolA_pol_cen_dom"/>
</dbReference>
<comment type="catalytic activity">
    <reaction evidence="13">
        <text>RNA(n) + ATP = RNA(n)-3'-adenine ribonucleotide + diphosphate</text>
        <dbReference type="Rhea" id="RHEA:11332"/>
        <dbReference type="Rhea" id="RHEA-COMP:14527"/>
        <dbReference type="Rhea" id="RHEA-COMP:17347"/>
        <dbReference type="ChEBI" id="CHEBI:30616"/>
        <dbReference type="ChEBI" id="CHEBI:33019"/>
        <dbReference type="ChEBI" id="CHEBI:140395"/>
        <dbReference type="ChEBI" id="CHEBI:173115"/>
        <dbReference type="EC" id="2.7.7.19"/>
    </reaction>
</comment>
<dbReference type="InterPro" id="IPR007010">
    <property type="entry name" value="PolA_pol_RNA-bd_dom"/>
</dbReference>
<feature type="binding site" evidence="14">
    <location>
        <begin position="88"/>
        <end position="90"/>
    </location>
    <ligand>
        <name>ATP</name>
        <dbReference type="ChEBI" id="CHEBI:30616"/>
    </ligand>
</feature>
<dbReference type="AlphaFoldDB" id="A0A9P5N2D9"/>
<comment type="caution">
    <text evidence="20">The sequence shown here is derived from an EMBL/GenBank/DDBJ whole genome shotgun (WGS) entry which is preliminary data.</text>
</comment>
<dbReference type="SUPFAM" id="SSF81631">
    <property type="entry name" value="PAP/OAS1 substrate-binding domain"/>
    <property type="match status" value="1"/>
</dbReference>
<comment type="cofactor">
    <cofactor evidence="1">
        <name>Mn(2+)</name>
        <dbReference type="ChEBI" id="CHEBI:29035"/>
    </cofactor>
</comment>
<evidence type="ECO:0000256" key="15">
    <source>
        <dbReference type="PIRSR" id="PIRSR018425-2"/>
    </source>
</evidence>
<keyword evidence="4 13" id="KW-0507">mRNA processing</keyword>
<keyword evidence="9 15" id="KW-0460">Magnesium</keyword>
<keyword evidence="8 13" id="KW-0067">ATP-binding</keyword>
<comment type="subcellular location">
    <subcellularLocation>
        <location evidence="2 13">Nucleus</location>
    </subcellularLocation>
</comment>
<evidence type="ECO:0000259" key="18">
    <source>
        <dbReference type="Pfam" id="PF04928"/>
    </source>
</evidence>
<dbReference type="FunFam" id="3.30.70.590:FF:000003">
    <property type="entry name" value="Poly(A) polymerase"/>
    <property type="match status" value="1"/>
</dbReference>
<dbReference type="FunFam" id="3.30.460.10:FF:000002">
    <property type="entry name" value="Poly(A) polymerase alpha, putative"/>
    <property type="match status" value="1"/>
</dbReference>
<evidence type="ECO:0000256" key="11">
    <source>
        <dbReference type="ARBA" id="ARBA00023211"/>
    </source>
</evidence>
<feature type="binding site" evidence="15">
    <location>
        <position position="103"/>
    </location>
    <ligand>
        <name>Mg(2+)</name>
        <dbReference type="ChEBI" id="CHEBI:18420"/>
        <label>1</label>
        <note>catalytic</note>
    </ligand>
</feature>
<evidence type="ECO:0000259" key="19">
    <source>
        <dbReference type="Pfam" id="PF20750"/>
    </source>
</evidence>
<keyword evidence="21" id="KW-1185">Reference proteome</keyword>
<dbReference type="PANTHER" id="PTHR10682:SF10">
    <property type="entry name" value="POLYNUCLEOTIDE ADENYLYLTRANSFERASE"/>
    <property type="match status" value="1"/>
</dbReference>
<comment type="function">
    <text evidence="13">Polymerase that creates the 3'-poly(A) tail of mRNA's.</text>
</comment>
<evidence type="ECO:0000256" key="10">
    <source>
        <dbReference type="ARBA" id="ARBA00022884"/>
    </source>
</evidence>
<evidence type="ECO:0000256" key="12">
    <source>
        <dbReference type="ARBA" id="ARBA00023242"/>
    </source>
</evidence>
<dbReference type="Proteomes" id="UP000759537">
    <property type="component" value="Unassembled WGS sequence"/>
</dbReference>
<feature type="region of interest" description="Disordered" evidence="16">
    <location>
        <begin position="511"/>
        <end position="579"/>
    </location>
</feature>
<dbReference type="InterPro" id="IPR043519">
    <property type="entry name" value="NT_sf"/>
</dbReference>
<feature type="binding site" evidence="15">
    <location>
        <position position="101"/>
    </location>
    <ligand>
        <name>Mg(2+)</name>
        <dbReference type="ChEBI" id="CHEBI:18420"/>
        <label>2</label>
        <note>catalytic</note>
    </ligand>
</feature>
<dbReference type="InterPro" id="IPR048840">
    <property type="entry name" value="PolA_pol_NTPase"/>
</dbReference>
<feature type="binding site" evidence="15">
    <location>
        <position position="103"/>
    </location>
    <ligand>
        <name>Mg(2+)</name>
        <dbReference type="ChEBI" id="CHEBI:18420"/>
        <label>2</label>
        <note>catalytic</note>
    </ligand>
</feature>
<evidence type="ECO:0000256" key="14">
    <source>
        <dbReference type="PIRSR" id="PIRSR018425-1"/>
    </source>
</evidence>
<evidence type="ECO:0000256" key="6">
    <source>
        <dbReference type="ARBA" id="ARBA00022723"/>
    </source>
</evidence>
<dbReference type="GO" id="GO:1990817">
    <property type="term" value="F:poly(A) RNA polymerase activity"/>
    <property type="evidence" value="ECO:0007669"/>
    <property type="project" value="UniProtKB-UniRule"/>
</dbReference>
<dbReference type="SUPFAM" id="SSF55003">
    <property type="entry name" value="PAP/Archaeal CCA-adding enzyme, C-terminal domain"/>
    <property type="match status" value="1"/>
</dbReference>
<dbReference type="GO" id="GO:0005524">
    <property type="term" value="F:ATP binding"/>
    <property type="evidence" value="ECO:0007669"/>
    <property type="project" value="UniProtKB-UniRule"/>
</dbReference>
<feature type="domain" description="Poly(A) polymerase nucleotidyltransferase" evidence="19">
    <location>
        <begin position="9"/>
        <end position="202"/>
    </location>
</feature>
<evidence type="ECO:0000256" key="2">
    <source>
        <dbReference type="ARBA" id="ARBA00004123"/>
    </source>
</evidence>
<feature type="binding site" evidence="14">
    <location>
        <begin position="101"/>
        <end position="103"/>
    </location>
    <ligand>
        <name>ATP</name>
        <dbReference type="ChEBI" id="CHEBI:30616"/>
    </ligand>
</feature>
<feature type="binding site" evidence="14">
    <location>
        <position position="216"/>
    </location>
    <ligand>
        <name>ATP</name>
        <dbReference type="ChEBI" id="CHEBI:30616"/>
    </ligand>
</feature>
<dbReference type="Gene3D" id="1.10.1410.10">
    <property type="match status" value="1"/>
</dbReference>
<evidence type="ECO:0000256" key="8">
    <source>
        <dbReference type="ARBA" id="ARBA00022840"/>
    </source>
</evidence>
<dbReference type="GO" id="GO:0046872">
    <property type="term" value="F:metal ion binding"/>
    <property type="evidence" value="ECO:0007669"/>
    <property type="project" value="UniProtKB-KW"/>
</dbReference>
<sequence>MDNNQGFLGVTPPIATSESTEREKEVTTSLMDELRRQNTMESEEEARTREIVLGRLAALVKSFVKTVSLARGLSEAAAETAGGKIFTFGSYRLGVHGPGSDIDTLCVVPKHVSREDFFEVFEGMLRNTEGVTEVSGVPDAYVPIIKLKISGIPIDFLMARLALSSIPDDLTLQDDNLLRNLDDRCIRSLGGSRVTDQILRLVPNVNVFRDALRCIKLWASRRAIYSNVNGFLGGVAWAMLVARICQLYPNAVAGAIVSRFFIIMHQWAWPQPVLLKQIEDGPLQVRVWNPKLYPSDRAHRMPIITPAYPAMCATHNVTASTQMVMTEEFKKGADIVDKVIVGSADWSELFTKHDFFHKYRYYLQIIASTGEHELQIKWAGTVESRLRQLVMKLELTESLTLAHPFIKGFEQVAYCVSDDEIRLVAQGDTTPAIAKRKAEDIEGIEGARPVFSTTFYVGLGIEAKQPGSTGPRRLDISWPTADFTKMVKSWDKFDEVKMGIIVRHIKSSGLPDNVFDPGERQPKPVTKKRPKQAKPAEKASDVSTDFPVTKKPRPSSYNVASDSTPTQVVKPNENGVPTVTRAPQTAVSATATPTSVYFVDIKDQANIKSPQVPFGESVAVATGASVP</sequence>
<dbReference type="SUPFAM" id="SSF81301">
    <property type="entry name" value="Nucleotidyltransferase"/>
    <property type="match status" value="1"/>
</dbReference>
<dbReference type="GO" id="GO:0005634">
    <property type="term" value="C:nucleus"/>
    <property type="evidence" value="ECO:0007669"/>
    <property type="project" value="UniProtKB-SubCell"/>
</dbReference>
<evidence type="ECO:0000313" key="20">
    <source>
        <dbReference type="EMBL" id="KAF8484662.1"/>
    </source>
</evidence>
<evidence type="ECO:0000256" key="3">
    <source>
        <dbReference type="ARBA" id="ARBA00010912"/>
    </source>
</evidence>
<feature type="binding site" evidence="14">
    <location>
        <begin position="234"/>
        <end position="235"/>
    </location>
    <ligand>
        <name>ATP</name>
        <dbReference type="ChEBI" id="CHEBI:30616"/>
    </ligand>
</feature>
<keyword evidence="10" id="KW-0694">RNA-binding</keyword>
<feature type="compositionally biased region" description="Polar residues" evidence="16">
    <location>
        <begin position="555"/>
        <end position="569"/>
    </location>
</feature>
<evidence type="ECO:0000256" key="5">
    <source>
        <dbReference type="ARBA" id="ARBA00022679"/>
    </source>
</evidence>
<evidence type="ECO:0000256" key="13">
    <source>
        <dbReference type="PIRNR" id="PIRNR018425"/>
    </source>
</evidence>
<feature type="domain" description="Poly(A) polymerase central" evidence="18">
    <location>
        <begin position="207"/>
        <end position="352"/>
    </location>
</feature>
<dbReference type="FunFam" id="1.10.1410.10:FF:000001">
    <property type="entry name" value="Putative poly(A) polymerase gamma"/>
    <property type="match status" value="1"/>
</dbReference>
<dbReference type="Pfam" id="PF20750">
    <property type="entry name" value="PAP_NTPase"/>
    <property type="match status" value="1"/>
</dbReference>
<feature type="binding site" evidence="15">
    <location>
        <position position="155"/>
    </location>
    <ligand>
        <name>Mg(2+)</name>
        <dbReference type="ChEBI" id="CHEBI:18420"/>
        <label>2</label>
        <note>catalytic</note>
    </ligand>
</feature>
<keyword evidence="5 13" id="KW-0808">Transferase</keyword>
<dbReference type="InterPro" id="IPR011068">
    <property type="entry name" value="NuclTrfase_I-like_C"/>
</dbReference>
<dbReference type="EC" id="2.7.7.19" evidence="13"/>
<evidence type="ECO:0000256" key="9">
    <source>
        <dbReference type="ARBA" id="ARBA00022842"/>
    </source>
</evidence>
<protein>
    <recommendedName>
        <fullName evidence="13">Poly(A) polymerase</fullName>
        <ecNumber evidence="13">2.7.7.19</ecNumber>
    </recommendedName>
</protein>
<proteinExistence type="inferred from homology"/>
<evidence type="ECO:0000256" key="16">
    <source>
        <dbReference type="SAM" id="MobiDB-lite"/>
    </source>
</evidence>
<keyword evidence="7 13" id="KW-0547">Nucleotide-binding</keyword>
<name>A0A9P5N2D9_9AGAM</name>
<dbReference type="PANTHER" id="PTHR10682">
    <property type="entry name" value="POLY A POLYMERASE"/>
    <property type="match status" value="1"/>
</dbReference>
<reference evidence="20" key="1">
    <citation type="submission" date="2019-10" db="EMBL/GenBank/DDBJ databases">
        <authorList>
            <consortium name="DOE Joint Genome Institute"/>
            <person name="Kuo A."/>
            <person name="Miyauchi S."/>
            <person name="Kiss E."/>
            <person name="Drula E."/>
            <person name="Kohler A."/>
            <person name="Sanchez-Garcia M."/>
            <person name="Andreopoulos B."/>
            <person name="Barry K.W."/>
            <person name="Bonito G."/>
            <person name="Buee M."/>
            <person name="Carver A."/>
            <person name="Chen C."/>
            <person name="Cichocki N."/>
            <person name="Clum A."/>
            <person name="Culley D."/>
            <person name="Crous P.W."/>
            <person name="Fauchery L."/>
            <person name="Girlanda M."/>
            <person name="Hayes R."/>
            <person name="Keri Z."/>
            <person name="LaButti K."/>
            <person name="Lipzen A."/>
            <person name="Lombard V."/>
            <person name="Magnuson J."/>
            <person name="Maillard F."/>
            <person name="Morin E."/>
            <person name="Murat C."/>
            <person name="Nolan M."/>
            <person name="Ohm R."/>
            <person name="Pangilinan J."/>
            <person name="Pereira M."/>
            <person name="Perotto S."/>
            <person name="Peter M."/>
            <person name="Riley R."/>
            <person name="Sitrit Y."/>
            <person name="Stielow B."/>
            <person name="Szollosi G."/>
            <person name="Zifcakova L."/>
            <person name="Stursova M."/>
            <person name="Spatafora J.W."/>
            <person name="Tedersoo L."/>
            <person name="Vaario L.-M."/>
            <person name="Yamada A."/>
            <person name="Yan M."/>
            <person name="Wang P."/>
            <person name="Xu J."/>
            <person name="Bruns T."/>
            <person name="Baldrian P."/>
            <person name="Vilgalys R."/>
            <person name="Henrissat B."/>
            <person name="Grigoriev I.V."/>
            <person name="Hibbett D."/>
            <person name="Nagy L.G."/>
            <person name="Martin F.M."/>
        </authorList>
    </citation>
    <scope>NUCLEOTIDE SEQUENCE</scope>
    <source>
        <strain evidence="20">Prilba</strain>
    </source>
</reference>
<dbReference type="EMBL" id="WHVB01000003">
    <property type="protein sequence ID" value="KAF8484662.1"/>
    <property type="molecule type" value="Genomic_DNA"/>
</dbReference>
<keyword evidence="11" id="KW-0464">Manganese</keyword>
<feature type="binding site" evidence="15">
    <location>
        <position position="101"/>
    </location>
    <ligand>
        <name>Mg(2+)</name>
        <dbReference type="ChEBI" id="CHEBI:18420"/>
        <label>1</label>
        <note>catalytic</note>
    </ligand>
</feature>
<comment type="cofactor">
    <cofactor evidence="15">
        <name>Mg(2+)</name>
        <dbReference type="ChEBI" id="CHEBI:18420"/>
    </cofactor>
    <text evidence="15">Binds 2 magnesium ions. Also active with manganese.</text>
</comment>
<comment type="similarity">
    <text evidence="3 13">Belongs to the poly(A) polymerase family.</text>
</comment>
<keyword evidence="12 13" id="KW-0539">Nucleus</keyword>
<dbReference type="GO" id="GO:0031123">
    <property type="term" value="P:RNA 3'-end processing"/>
    <property type="evidence" value="ECO:0007669"/>
    <property type="project" value="InterPro"/>
</dbReference>
<keyword evidence="6 15" id="KW-0479">Metal-binding</keyword>
<feature type="region of interest" description="Disordered" evidence="16">
    <location>
        <begin position="1"/>
        <end position="22"/>
    </location>
</feature>
<feature type="binding site" evidence="14">
    <location>
        <position position="155"/>
    </location>
    <ligand>
        <name>ATP</name>
        <dbReference type="ChEBI" id="CHEBI:30616"/>
    </ligand>
</feature>
<accession>A0A9P5N2D9</accession>